<dbReference type="Pfam" id="PF07866">
    <property type="entry name" value="DUF1653"/>
    <property type="match status" value="1"/>
</dbReference>
<dbReference type="AlphaFoldDB" id="A0A1D8NTQ4"/>
<evidence type="ECO:0000313" key="3">
    <source>
        <dbReference type="EMBL" id="AOW12494.1"/>
    </source>
</evidence>
<dbReference type="InterPro" id="IPR023387">
    <property type="entry name" value="DUF1653-like_dom"/>
</dbReference>
<organism evidence="3 4">
    <name type="scientific">Hydrogenophaga crassostreae</name>
    <dbReference type="NCBI Taxonomy" id="1763535"/>
    <lineage>
        <taxon>Bacteria</taxon>
        <taxon>Pseudomonadati</taxon>
        <taxon>Pseudomonadota</taxon>
        <taxon>Betaproteobacteria</taxon>
        <taxon>Burkholderiales</taxon>
        <taxon>Comamonadaceae</taxon>
        <taxon>Hydrogenophaga</taxon>
    </lineage>
</organism>
<evidence type="ECO:0000259" key="1">
    <source>
        <dbReference type="Pfam" id="PF07866"/>
    </source>
</evidence>
<reference evidence="3 4" key="1">
    <citation type="submission" date="2016-10" db="EMBL/GenBank/DDBJ databases">
        <title>Hydorgenophaga sp. LPB0072 isolated from gastropod.</title>
        <authorList>
            <person name="Kim E."/>
            <person name="Yi H."/>
        </authorList>
    </citation>
    <scope>NUCLEOTIDE SEQUENCE [LARGE SCALE GENOMIC DNA]</scope>
    <source>
        <strain evidence="3 4">LPB0072</strain>
    </source>
</reference>
<name>A0A1D8NTQ4_9BURK</name>
<dbReference type="Proteomes" id="UP000185680">
    <property type="component" value="Chromosome"/>
</dbReference>
<evidence type="ECO:0000313" key="4">
    <source>
        <dbReference type="Proteomes" id="UP000185680"/>
    </source>
</evidence>
<dbReference type="Gene3D" id="2.30.30.320">
    <property type="entry name" value="DUF1653-like domain"/>
    <property type="match status" value="1"/>
</dbReference>
<dbReference type="STRING" id="1763535.LPB072_06165"/>
<dbReference type="InterPro" id="IPR037135">
    <property type="entry name" value="DUF1653-like_dom_sf"/>
</dbReference>
<sequence>MNSAPPDTSNAPTDCDLPPLGATPPGLYRHYKGGWYDVIDTVRCSETLQGLTLYRALYGGFGLWARPAAMFNQTSTFEGQLQPRFVPHDPAAVPLSDLPTAKALIAHLRGLASRRGMELDSALRPPPPEPATCCERGCNGCVWEGFYGALHHWRTDALALLAPPTGPTEPSE</sequence>
<evidence type="ECO:0000259" key="2">
    <source>
        <dbReference type="Pfam" id="PF09791"/>
    </source>
</evidence>
<protein>
    <recommendedName>
        <fullName evidence="5">DUF1653 domain-containing protein</fullName>
    </recommendedName>
</protein>
<dbReference type="Pfam" id="PF09791">
    <property type="entry name" value="Oxidored-like"/>
    <property type="match status" value="1"/>
</dbReference>
<feature type="domain" description="DUF1653" evidence="1">
    <location>
        <begin position="26"/>
        <end position="86"/>
    </location>
</feature>
<proteinExistence type="predicted"/>
<gene>
    <name evidence="3" type="ORF">LPB072_06165</name>
</gene>
<dbReference type="InterPro" id="IPR019180">
    <property type="entry name" value="Oxidoreductase-like_N"/>
</dbReference>
<evidence type="ECO:0008006" key="5">
    <source>
        <dbReference type="Google" id="ProtNLM"/>
    </source>
</evidence>
<accession>A0A1D8NTQ4</accession>
<feature type="domain" description="Oxidoreductase-like" evidence="2">
    <location>
        <begin position="123"/>
        <end position="156"/>
    </location>
</feature>
<dbReference type="KEGG" id="hyl:LPB072_06165"/>
<dbReference type="EMBL" id="CP017476">
    <property type="protein sequence ID" value="AOW12494.1"/>
    <property type="molecule type" value="Genomic_DNA"/>
</dbReference>